<protein>
    <recommendedName>
        <fullName evidence="4">Orotidine 5'-phosphate decarboxylase</fullName>
        <ecNumber evidence="3">4.1.1.23</ecNumber>
    </recommendedName>
    <alternativeName>
        <fullName evidence="8">OMP decarboxylase</fullName>
    </alternativeName>
</protein>
<reference evidence="12 13" key="1">
    <citation type="journal article" date="2016" name="Nat. Commun.">
        <title>Thousands of microbial genomes shed light on interconnected biogeochemical processes in an aquifer system.</title>
        <authorList>
            <person name="Anantharaman K."/>
            <person name="Brown C.T."/>
            <person name="Hug L.A."/>
            <person name="Sharon I."/>
            <person name="Castelle C.J."/>
            <person name="Probst A.J."/>
            <person name="Thomas B.C."/>
            <person name="Singh A."/>
            <person name="Wilkins M.J."/>
            <person name="Karaoz U."/>
            <person name="Brodie E.L."/>
            <person name="Williams K.H."/>
            <person name="Hubbard S.S."/>
            <person name="Banfield J.F."/>
        </authorList>
    </citation>
    <scope>NUCLEOTIDE SEQUENCE [LARGE SCALE GENOMIC DNA]</scope>
</reference>
<dbReference type="Pfam" id="PF00215">
    <property type="entry name" value="OMPdecase"/>
    <property type="match status" value="1"/>
</dbReference>
<dbReference type="GO" id="GO:0006207">
    <property type="term" value="P:'de novo' pyrimidine nucleobase biosynthetic process"/>
    <property type="evidence" value="ECO:0007669"/>
    <property type="project" value="InterPro"/>
</dbReference>
<dbReference type="GO" id="GO:0005829">
    <property type="term" value="C:cytosol"/>
    <property type="evidence" value="ECO:0007669"/>
    <property type="project" value="TreeGrafter"/>
</dbReference>
<dbReference type="SUPFAM" id="SSF51366">
    <property type="entry name" value="Ribulose-phoshate binding barrel"/>
    <property type="match status" value="1"/>
</dbReference>
<evidence type="ECO:0000313" key="13">
    <source>
        <dbReference type="Proteomes" id="UP000177408"/>
    </source>
</evidence>
<feature type="domain" description="Orotidine 5'-phosphate decarboxylase" evidence="11">
    <location>
        <begin position="6"/>
        <end position="232"/>
    </location>
</feature>
<dbReference type="PANTHER" id="PTHR32119">
    <property type="entry name" value="OROTIDINE 5'-PHOSPHATE DECARBOXYLASE"/>
    <property type="match status" value="1"/>
</dbReference>
<dbReference type="GO" id="GO:0004590">
    <property type="term" value="F:orotidine-5'-phosphate decarboxylase activity"/>
    <property type="evidence" value="ECO:0007669"/>
    <property type="project" value="UniProtKB-EC"/>
</dbReference>
<evidence type="ECO:0000259" key="11">
    <source>
        <dbReference type="SMART" id="SM00934"/>
    </source>
</evidence>
<dbReference type="UniPathway" id="UPA00070">
    <property type="reaction ID" value="UER00120"/>
</dbReference>
<organism evidence="12 13">
    <name type="scientific">Candidatus Buchananbacteria bacterium RIFCSPLOWO2_02_FULL_46_11b</name>
    <dbReference type="NCBI Taxonomy" id="1797548"/>
    <lineage>
        <taxon>Bacteria</taxon>
        <taxon>Candidatus Buchananiibacteriota</taxon>
    </lineage>
</organism>
<evidence type="ECO:0000256" key="1">
    <source>
        <dbReference type="ARBA" id="ARBA00002356"/>
    </source>
</evidence>
<keyword evidence="7" id="KW-0456">Lyase</keyword>
<evidence type="ECO:0000256" key="6">
    <source>
        <dbReference type="ARBA" id="ARBA00022975"/>
    </source>
</evidence>
<accession>A0A1G1YWY7</accession>
<dbReference type="AlphaFoldDB" id="A0A1G1YWY7"/>
<name>A0A1G1YWY7_9BACT</name>
<feature type="active site" description="For OMPdecase activity" evidence="9">
    <location>
        <position position="69"/>
    </location>
</feature>
<feature type="binding site" evidence="10">
    <location>
        <position position="216"/>
    </location>
    <ligand>
        <name>substrate</name>
    </ligand>
</feature>
<evidence type="ECO:0000256" key="10">
    <source>
        <dbReference type="PIRSR" id="PIRSR614732-2"/>
    </source>
</evidence>
<evidence type="ECO:0000256" key="8">
    <source>
        <dbReference type="ARBA" id="ARBA00033428"/>
    </source>
</evidence>
<feature type="active site" description="For OMPdecase activity" evidence="9">
    <location>
        <position position="72"/>
    </location>
</feature>
<dbReference type="NCBIfam" id="TIGR01740">
    <property type="entry name" value="pyrF"/>
    <property type="match status" value="1"/>
</dbReference>
<dbReference type="InterPro" id="IPR011060">
    <property type="entry name" value="RibuloseP-bd_barrel"/>
</dbReference>
<feature type="binding site" evidence="10">
    <location>
        <position position="196"/>
    </location>
    <ligand>
        <name>substrate</name>
    </ligand>
</feature>
<feature type="active site" description="For OMPdecase activity" evidence="9">
    <location>
        <position position="67"/>
    </location>
</feature>
<dbReference type="InterPro" id="IPR014732">
    <property type="entry name" value="OMPdecase"/>
</dbReference>
<feature type="binding site" evidence="10">
    <location>
        <position position="217"/>
    </location>
    <ligand>
        <name>substrate</name>
    </ligand>
</feature>
<evidence type="ECO:0000313" key="12">
    <source>
        <dbReference type="EMBL" id="OGY56892.1"/>
    </source>
</evidence>
<evidence type="ECO:0000256" key="2">
    <source>
        <dbReference type="ARBA" id="ARBA00004861"/>
    </source>
</evidence>
<dbReference type="InterPro" id="IPR013785">
    <property type="entry name" value="Aldolase_TIM"/>
</dbReference>
<feature type="binding site" evidence="10">
    <location>
        <position position="12"/>
    </location>
    <ligand>
        <name>substrate</name>
    </ligand>
</feature>
<evidence type="ECO:0000256" key="4">
    <source>
        <dbReference type="ARBA" id="ARBA00021923"/>
    </source>
</evidence>
<dbReference type="EC" id="4.1.1.23" evidence="3"/>
<evidence type="ECO:0000256" key="3">
    <source>
        <dbReference type="ARBA" id="ARBA00012321"/>
    </source>
</evidence>
<keyword evidence="6" id="KW-0665">Pyrimidine biosynthesis</keyword>
<dbReference type="Gene3D" id="3.20.20.70">
    <property type="entry name" value="Aldolase class I"/>
    <property type="match status" value="1"/>
</dbReference>
<dbReference type="PANTHER" id="PTHR32119:SF2">
    <property type="entry name" value="OROTIDINE 5'-PHOSPHATE DECARBOXYLASE"/>
    <property type="match status" value="1"/>
</dbReference>
<dbReference type="CDD" id="cd04725">
    <property type="entry name" value="OMP_decarboxylase_like"/>
    <property type="match status" value="1"/>
</dbReference>
<comment type="pathway">
    <text evidence="2">Pyrimidine metabolism; UMP biosynthesis via de novo pathway; UMP from orotate: step 2/2.</text>
</comment>
<sequence length="239" mass="25903">MNSEGKIWAALDCEKTRALAIAKAVGNHPAVLGFKLNRLIDAENFRKVGELWLFRALTEFGKDLWADMKLHDIPETVAGRTEAYAQSGYFRYLTVMAKGGRRMMEAAVQAAGGKLNIIAVTELTSLSPEEALDLSGRKVEDSVCHLADLAFDAGVRHLVSSGKELAALNADSKLVELRKFIPAISPVWTLGDQADQKRTSTPEFALKNGAEALVIGRAIVKAEDPLEAVKNTAAEIEAI</sequence>
<dbReference type="EMBL" id="MHIR01000046">
    <property type="protein sequence ID" value="OGY56892.1"/>
    <property type="molecule type" value="Genomic_DNA"/>
</dbReference>
<comment type="caution">
    <text evidence="12">The sequence shown here is derived from an EMBL/GenBank/DDBJ whole genome shotgun (WGS) entry which is preliminary data.</text>
</comment>
<evidence type="ECO:0000256" key="5">
    <source>
        <dbReference type="ARBA" id="ARBA00022793"/>
    </source>
</evidence>
<dbReference type="GO" id="GO:0044205">
    <property type="term" value="P:'de novo' UMP biosynthetic process"/>
    <property type="evidence" value="ECO:0007669"/>
    <property type="project" value="UniProtKB-UniPathway"/>
</dbReference>
<dbReference type="InterPro" id="IPR001754">
    <property type="entry name" value="OMPdeCOase_dom"/>
</dbReference>
<evidence type="ECO:0000256" key="7">
    <source>
        <dbReference type="ARBA" id="ARBA00023239"/>
    </source>
</evidence>
<evidence type="ECO:0000256" key="9">
    <source>
        <dbReference type="PIRSR" id="PIRSR614732-1"/>
    </source>
</evidence>
<gene>
    <name evidence="12" type="ORF">A3H67_00735</name>
</gene>
<keyword evidence="5" id="KW-0210">Decarboxylase</keyword>
<proteinExistence type="predicted"/>
<comment type="function">
    <text evidence="1">Catalyzes the decarboxylation of orotidine 5'-monophosphate (OMP) to uridine 5'-monophosphate (UMP).</text>
</comment>
<dbReference type="SMART" id="SM00934">
    <property type="entry name" value="OMPdecase"/>
    <property type="match status" value="1"/>
</dbReference>
<feature type="binding site" evidence="10">
    <location>
        <position position="124"/>
    </location>
    <ligand>
        <name>substrate</name>
    </ligand>
</feature>
<dbReference type="Proteomes" id="UP000177408">
    <property type="component" value="Unassembled WGS sequence"/>
</dbReference>